<gene>
    <name evidence="1" type="ORF">ABIC20_005281</name>
</gene>
<proteinExistence type="predicted"/>
<evidence type="ECO:0000313" key="1">
    <source>
        <dbReference type="EMBL" id="MET3867972.1"/>
    </source>
</evidence>
<name>A0ABV2NN89_9HYPH</name>
<evidence type="ECO:0000313" key="2">
    <source>
        <dbReference type="Proteomes" id="UP001549119"/>
    </source>
</evidence>
<comment type="caution">
    <text evidence="1">The sequence shown here is derived from an EMBL/GenBank/DDBJ whole genome shotgun (WGS) entry which is preliminary data.</text>
</comment>
<protein>
    <submittedName>
        <fullName evidence="1">Uncharacterized protein</fullName>
    </submittedName>
</protein>
<accession>A0ABV2NN89</accession>
<organism evidence="1 2">
    <name type="scientific">Methylobacterium radiotolerans</name>
    <dbReference type="NCBI Taxonomy" id="31998"/>
    <lineage>
        <taxon>Bacteria</taxon>
        <taxon>Pseudomonadati</taxon>
        <taxon>Pseudomonadota</taxon>
        <taxon>Alphaproteobacteria</taxon>
        <taxon>Hyphomicrobiales</taxon>
        <taxon>Methylobacteriaceae</taxon>
        <taxon>Methylobacterium</taxon>
    </lineage>
</organism>
<sequence length="186" mass="19141">MSAFDWKTDPTQNGQADPAVPAVAGTTARLFPDAARGIMAGVAMLVADQGGALVSTGAGDVFEVQTTSGLKPAPGVMIGFFADRDCIAEPALAVDGYGPAPWRDSSGVELAPGAVRKGEFQLVVWDEAIMPASPGWRKVNPGPTDLAVLNVNVLLQALTAILPNTPPPGKGKPWFNGVSIAFTTAD</sequence>
<reference evidence="1 2" key="1">
    <citation type="submission" date="2024-06" db="EMBL/GenBank/DDBJ databases">
        <title>Genomics of switchgrass bacterial isolates.</title>
        <authorList>
            <person name="Shade A."/>
        </authorList>
    </citation>
    <scope>NUCLEOTIDE SEQUENCE [LARGE SCALE GENOMIC DNA]</scope>
    <source>
        <strain evidence="1 2">PvP084</strain>
    </source>
</reference>
<dbReference type="RefSeq" id="WP_209650601.1">
    <property type="nucleotide sequence ID" value="NZ_JBEPNV010000001.1"/>
</dbReference>
<keyword evidence="2" id="KW-1185">Reference proteome</keyword>
<dbReference type="EMBL" id="JBEPNW010000002">
    <property type="protein sequence ID" value="MET3867972.1"/>
    <property type="molecule type" value="Genomic_DNA"/>
</dbReference>
<dbReference type="Proteomes" id="UP001549119">
    <property type="component" value="Unassembled WGS sequence"/>
</dbReference>